<dbReference type="InterPro" id="IPR051320">
    <property type="entry name" value="Viral_Replic_Matur_Polypro"/>
</dbReference>
<dbReference type="PANTHER" id="PTHR33064:SF37">
    <property type="entry name" value="RIBONUCLEASE H"/>
    <property type="match status" value="1"/>
</dbReference>
<evidence type="ECO:0000259" key="1">
    <source>
        <dbReference type="PROSITE" id="PS50878"/>
    </source>
</evidence>
<name>A0A225UIB4_9STRA</name>
<dbReference type="Proteomes" id="UP000198211">
    <property type="component" value="Unassembled WGS sequence"/>
</dbReference>
<dbReference type="OrthoDB" id="121795at2759"/>
<keyword evidence="3" id="KW-1185">Reference proteome</keyword>
<dbReference type="InterPro" id="IPR043502">
    <property type="entry name" value="DNA/RNA_pol_sf"/>
</dbReference>
<organism evidence="2 3">
    <name type="scientific">Phytophthora megakarya</name>
    <dbReference type="NCBI Taxonomy" id="4795"/>
    <lineage>
        <taxon>Eukaryota</taxon>
        <taxon>Sar</taxon>
        <taxon>Stramenopiles</taxon>
        <taxon>Oomycota</taxon>
        <taxon>Peronosporomycetes</taxon>
        <taxon>Peronosporales</taxon>
        <taxon>Peronosporaceae</taxon>
        <taxon>Phytophthora</taxon>
    </lineage>
</organism>
<dbReference type="PROSITE" id="PS50878">
    <property type="entry name" value="RT_POL"/>
    <property type="match status" value="1"/>
</dbReference>
<protein>
    <recommendedName>
        <fullName evidence="1">Reverse transcriptase domain-containing protein</fullName>
    </recommendedName>
</protein>
<accession>A0A225UIB4</accession>
<dbReference type="EMBL" id="NBNE01019336">
    <property type="protein sequence ID" value="OWY91859.1"/>
    <property type="molecule type" value="Genomic_DNA"/>
</dbReference>
<evidence type="ECO:0000313" key="2">
    <source>
        <dbReference type="EMBL" id="OWY91859.1"/>
    </source>
</evidence>
<proteinExistence type="predicted"/>
<dbReference type="PANTHER" id="PTHR33064">
    <property type="entry name" value="POL PROTEIN"/>
    <property type="match status" value="1"/>
</dbReference>
<dbReference type="AlphaFoldDB" id="A0A225UIB4"/>
<comment type="caution">
    <text evidence="2">The sequence shown here is derived from an EMBL/GenBank/DDBJ whole genome shotgun (WGS) entry which is preliminary data.</text>
</comment>
<sequence>MEACFTSLLYQHLLIWIDDLLLYAEGIETYLEKLNELFSLMDHFGLKLFAKKSQLYQKEVKWCGRQIDDNDVRHDPDRINTLRSMPYPTTAGELQQFLCAINWMCESIVDFARQVALLQHRLDAALASTKRTKRAAAGINLELTTEECAAYDQVKEALATVATLAFADDAASTCLFTDASDIGWAVIVTQVTKFDPKTPVTKQ</sequence>
<dbReference type="InterPro" id="IPR000477">
    <property type="entry name" value="RT_dom"/>
</dbReference>
<dbReference type="SUPFAM" id="SSF56672">
    <property type="entry name" value="DNA/RNA polymerases"/>
    <property type="match status" value="1"/>
</dbReference>
<reference evidence="3" key="1">
    <citation type="submission" date="2017-03" db="EMBL/GenBank/DDBJ databases">
        <title>Phytopthora megakarya and P. palmivora, two closely related causual agents of cacao black pod achieved similar genome size and gene model numbers by different mechanisms.</title>
        <authorList>
            <person name="Ali S."/>
            <person name="Shao J."/>
            <person name="Larry D.J."/>
            <person name="Kronmiller B."/>
            <person name="Shen D."/>
            <person name="Strem M.D."/>
            <person name="Melnick R.L."/>
            <person name="Guiltinan M.J."/>
            <person name="Tyler B.M."/>
            <person name="Meinhardt L.W."/>
            <person name="Bailey B.A."/>
        </authorList>
    </citation>
    <scope>NUCLEOTIDE SEQUENCE [LARGE SCALE GENOMIC DNA]</scope>
    <source>
        <strain evidence="3">zdho120</strain>
    </source>
</reference>
<evidence type="ECO:0000313" key="3">
    <source>
        <dbReference type="Proteomes" id="UP000198211"/>
    </source>
</evidence>
<gene>
    <name evidence="2" type="ORF">PHMEG_00039384</name>
</gene>
<feature type="domain" description="Reverse transcriptase" evidence="1">
    <location>
        <begin position="1"/>
        <end position="67"/>
    </location>
</feature>
<dbReference type="InterPro" id="IPR043128">
    <property type="entry name" value="Rev_trsase/Diguanyl_cyclase"/>
</dbReference>
<dbReference type="Gene3D" id="3.30.70.270">
    <property type="match status" value="2"/>
</dbReference>